<reference evidence="5 6" key="1">
    <citation type="journal article" date="2008" name="Nature">
        <title>The genome of the model beetle and pest Tribolium castaneum.</title>
        <authorList>
            <consortium name="Tribolium Genome Sequencing Consortium"/>
            <person name="Richards S."/>
            <person name="Gibbs R.A."/>
            <person name="Weinstock G.M."/>
            <person name="Brown S.J."/>
            <person name="Denell R."/>
            <person name="Beeman R.W."/>
            <person name="Gibbs R."/>
            <person name="Beeman R.W."/>
            <person name="Brown S.J."/>
            <person name="Bucher G."/>
            <person name="Friedrich M."/>
            <person name="Grimmelikhuijzen C.J."/>
            <person name="Klingler M."/>
            <person name="Lorenzen M."/>
            <person name="Richards S."/>
            <person name="Roth S."/>
            <person name="Schroder R."/>
            <person name="Tautz D."/>
            <person name="Zdobnov E.M."/>
            <person name="Muzny D."/>
            <person name="Gibbs R.A."/>
            <person name="Weinstock G.M."/>
            <person name="Attaway T."/>
            <person name="Bell S."/>
            <person name="Buhay C.J."/>
            <person name="Chandrabose M.N."/>
            <person name="Chavez D."/>
            <person name="Clerk-Blankenburg K.P."/>
            <person name="Cree A."/>
            <person name="Dao M."/>
            <person name="Davis C."/>
            <person name="Chacko J."/>
            <person name="Dinh H."/>
            <person name="Dugan-Rocha S."/>
            <person name="Fowler G."/>
            <person name="Garner T.T."/>
            <person name="Garnes J."/>
            <person name="Gnirke A."/>
            <person name="Hawes A."/>
            <person name="Hernandez J."/>
            <person name="Hines S."/>
            <person name="Holder M."/>
            <person name="Hume J."/>
            <person name="Jhangiani S.N."/>
            <person name="Joshi V."/>
            <person name="Khan Z.M."/>
            <person name="Jackson L."/>
            <person name="Kovar C."/>
            <person name="Kowis A."/>
            <person name="Lee S."/>
            <person name="Lewis L.R."/>
            <person name="Margolis J."/>
            <person name="Morgan M."/>
            <person name="Nazareth L.V."/>
            <person name="Nguyen N."/>
            <person name="Okwuonu G."/>
            <person name="Parker D."/>
            <person name="Richards S."/>
            <person name="Ruiz S.J."/>
            <person name="Santibanez J."/>
            <person name="Savard J."/>
            <person name="Scherer S.E."/>
            <person name="Schneider B."/>
            <person name="Sodergren E."/>
            <person name="Tautz D."/>
            <person name="Vattahil S."/>
            <person name="Villasana D."/>
            <person name="White C.S."/>
            <person name="Wright R."/>
            <person name="Park Y."/>
            <person name="Beeman R.W."/>
            <person name="Lord J."/>
            <person name="Oppert B."/>
            <person name="Lorenzen M."/>
            <person name="Brown S."/>
            <person name="Wang L."/>
            <person name="Savard J."/>
            <person name="Tautz D."/>
            <person name="Richards S."/>
            <person name="Weinstock G."/>
            <person name="Gibbs R.A."/>
            <person name="Liu Y."/>
            <person name="Worley K."/>
            <person name="Weinstock G."/>
            <person name="Elsik C.G."/>
            <person name="Reese J.T."/>
            <person name="Elhaik E."/>
            <person name="Landan G."/>
            <person name="Graur D."/>
            <person name="Arensburger P."/>
            <person name="Atkinson P."/>
            <person name="Beeman R.W."/>
            <person name="Beidler J."/>
            <person name="Brown S.J."/>
            <person name="Demuth J.P."/>
            <person name="Drury D.W."/>
            <person name="Du Y.Z."/>
            <person name="Fujiwara H."/>
            <person name="Lorenzen M."/>
            <person name="Maselli V."/>
            <person name="Osanai M."/>
            <person name="Park Y."/>
            <person name="Robertson H.M."/>
            <person name="Tu Z."/>
            <person name="Wang J.J."/>
            <person name="Wang S."/>
            <person name="Richards S."/>
            <person name="Song H."/>
            <person name="Zhang L."/>
            <person name="Sodergren E."/>
            <person name="Werner D."/>
            <person name="Stanke M."/>
            <person name="Morgenstern B."/>
            <person name="Solovyev V."/>
            <person name="Kosarev P."/>
            <person name="Brown G."/>
            <person name="Chen H.C."/>
            <person name="Ermolaeva O."/>
            <person name="Hlavina W."/>
            <person name="Kapustin Y."/>
            <person name="Kiryutin B."/>
            <person name="Kitts P."/>
            <person name="Maglott D."/>
            <person name="Pruitt K."/>
            <person name="Sapojnikov V."/>
            <person name="Souvorov A."/>
            <person name="Mackey A.J."/>
            <person name="Waterhouse R.M."/>
            <person name="Wyder S."/>
            <person name="Zdobnov E.M."/>
            <person name="Zdobnov E.M."/>
            <person name="Wyder S."/>
            <person name="Kriventseva E.V."/>
            <person name="Kadowaki T."/>
            <person name="Bork P."/>
            <person name="Aranda M."/>
            <person name="Bao R."/>
            <person name="Beermann A."/>
            <person name="Berns N."/>
            <person name="Bolognesi R."/>
            <person name="Bonneton F."/>
            <person name="Bopp D."/>
            <person name="Brown S.J."/>
            <person name="Bucher G."/>
            <person name="Butts T."/>
            <person name="Chaumot A."/>
            <person name="Denell R.E."/>
            <person name="Ferrier D.E."/>
            <person name="Friedrich M."/>
            <person name="Gordon C.M."/>
            <person name="Jindra M."/>
            <person name="Klingler M."/>
            <person name="Lan Q."/>
            <person name="Lattorff H.M."/>
            <person name="Laudet V."/>
            <person name="von Levetsow C."/>
            <person name="Liu Z."/>
            <person name="Lutz R."/>
            <person name="Lynch J.A."/>
            <person name="da Fonseca R.N."/>
            <person name="Posnien N."/>
            <person name="Reuter R."/>
            <person name="Roth S."/>
            <person name="Savard J."/>
            <person name="Schinko J.B."/>
            <person name="Schmitt C."/>
            <person name="Schoppmeier M."/>
            <person name="Schroder R."/>
            <person name="Shippy T.D."/>
            <person name="Simonnet F."/>
            <person name="Marques-Souza H."/>
            <person name="Tautz D."/>
            <person name="Tomoyasu Y."/>
            <person name="Trauner J."/>
            <person name="Van der Zee M."/>
            <person name="Vervoort M."/>
            <person name="Wittkopp N."/>
            <person name="Wimmer E.A."/>
            <person name="Yang X."/>
            <person name="Jones A.K."/>
            <person name="Sattelle D.B."/>
            <person name="Ebert P.R."/>
            <person name="Nelson D."/>
            <person name="Scott J.G."/>
            <person name="Beeman R.W."/>
            <person name="Muthukrishnan S."/>
            <person name="Kramer K.J."/>
            <person name="Arakane Y."/>
            <person name="Beeman R.W."/>
            <person name="Zhu Q."/>
            <person name="Hogenkamp D."/>
            <person name="Dixit R."/>
            <person name="Oppert B."/>
            <person name="Jiang H."/>
            <person name="Zou Z."/>
            <person name="Marshall J."/>
            <person name="Elpidina E."/>
            <person name="Vinokurov K."/>
            <person name="Oppert C."/>
            <person name="Zou Z."/>
            <person name="Evans J."/>
            <person name="Lu Z."/>
            <person name="Zhao P."/>
            <person name="Sumathipala N."/>
            <person name="Altincicek B."/>
            <person name="Vilcinskas A."/>
            <person name="Williams M."/>
            <person name="Hultmark D."/>
            <person name="Hetru C."/>
            <person name="Jiang H."/>
            <person name="Grimmelikhuijzen C.J."/>
            <person name="Hauser F."/>
            <person name="Cazzamali G."/>
            <person name="Williamson M."/>
            <person name="Park Y."/>
            <person name="Li B."/>
            <person name="Tanaka Y."/>
            <person name="Predel R."/>
            <person name="Neupert S."/>
            <person name="Schachtner J."/>
            <person name="Verleyen P."/>
            <person name="Raible F."/>
            <person name="Bork P."/>
            <person name="Friedrich M."/>
            <person name="Walden K.K."/>
            <person name="Robertson H.M."/>
            <person name="Angeli S."/>
            <person name="Foret S."/>
            <person name="Bucher G."/>
            <person name="Schuetz S."/>
            <person name="Maleszka R."/>
            <person name="Wimmer E.A."/>
            <person name="Beeman R.W."/>
            <person name="Lorenzen M."/>
            <person name="Tomoyasu Y."/>
            <person name="Miller S.C."/>
            <person name="Grossmann D."/>
            <person name="Bucher G."/>
        </authorList>
    </citation>
    <scope>NUCLEOTIDE SEQUENCE [LARGE SCALE GENOMIC DNA]</scope>
    <source>
        <strain evidence="5 6">Georgia GA2</strain>
    </source>
</reference>
<evidence type="ECO:0000256" key="2">
    <source>
        <dbReference type="PROSITE-ProRule" id="PRU00497"/>
    </source>
</evidence>
<keyword evidence="6" id="KW-1185">Reference proteome</keyword>
<feature type="transmembrane region" description="Helical" evidence="4">
    <location>
        <begin position="228"/>
        <end position="248"/>
    </location>
</feature>
<dbReference type="InterPro" id="IPR031311">
    <property type="entry name" value="CHIT_BIND_RR_consensus"/>
</dbReference>
<feature type="transmembrane region" description="Helical" evidence="4">
    <location>
        <begin position="97"/>
        <end position="119"/>
    </location>
</feature>
<keyword evidence="4" id="KW-0472">Membrane</keyword>
<keyword evidence="1 2" id="KW-0193">Cuticle</keyword>
<feature type="transmembrane region" description="Helical" evidence="4">
    <location>
        <begin position="125"/>
        <end position="145"/>
    </location>
</feature>
<sequence length="1096" mass="125342">MSAKIIPVPKTSIKRLQVSSFWSKYFPTDPETCNLRMTVTGLVLSFLAVAVIFDKFGDLRVFDSIGVFLVCGYIVLVAWVSYEFYNGLKIADPRRYTTWIIVKVFEIFLIVASCVYGIYDGSLPVILVFGVIVLMLDGFLTFVVLKLWQRQLDRQGTYTSIKRSMTHGISMRVYMVRLIEYKILLFTVSVTSLTVCSLVISIGGLEIYVDLKNLSAGDGSASFMTHKLVSFAILCTANILIFVNMAYMSVHALRAERYNWYVSCHYFLYIVCELASALVIFTEFDEFYHPIGLASLVAVQFVLLFMITCFAELIFDRVEDLLAEENESLLHKRTVATIRRRTKKRMPCVRIDLHNTKGAGQEAHSRIKSEIRITTVLSVLNFIITLYASYWYVYPIEGDKEIYYALKFFEEYCPRHKMVLSVVYRATFPLLSYAMIVQAYQVIYTTQHIRFQAILFIEFVLNIGHQTKNLSEEKLFYDTDYQKIVGERFKFCIMRHHEFIAFRRLKLNEMSNLIVGFSILGCLLLFSFGLFVLTGKLHREHFWRFGLGSLAAVCTFGSVIWAGQSIEIESENVVNSLNSVKWYTFDENNKRNYIIMLVNTMQPYKLKFSENFSINYSLGVSTTIHNHITGYRNESDPCVSFSANVKLLRQGRAKSAGETQVKMLSQNIVTILVLLMLQVALGVDPQVYETVDEKSNTRIVRDPFNQPRARLYKPQTFNYQSALQQNQRMFRYAKQQRVDMQNIVKRAQTQAIDPAVASSTKHENYKLPQEKTNTTSLYSMWHKISQLSTTRKPVTSRKMKPSTYYEDFDGKIKRQDNNQLVYIKNQRSEHDLNALSALVGQPPSNQLEGLKRLLESTQSSLVLPPIKGPLPTPVIEHSVDIPNPRTHPNVDQNLSLEALQSQLDENAKAQLAKALADAQQQAFAHVEAQHQAIAKAQVEAQKKALAQIALHNQGIKGERLPQPLPLKQHISQPLTARNETVIKPKTSAKPRQSPKAYQQVVLETQSQSQKVLPEINHQLKLDGVDDHTYAARYAFGYKIRDVKMGNEFGHEEKREGENAKGHYHVLLPDGRMQKVEYFAGPSGYHAKVTYENLAHH</sequence>
<dbReference type="PANTHER" id="PTHR12236:SF79">
    <property type="entry name" value="CUTICULAR PROTEIN 50CB-RELATED"/>
    <property type="match status" value="1"/>
</dbReference>
<dbReference type="GO" id="GO:0031012">
    <property type="term" value="C:extracellular matrix"/>
    <property type="evidence" value="ECO:0000318"/>
    <property type="project" value="GO_Central"/>
</dbReference>
<feature type="transmembrane region" description="Helical" evidence="4">
    <location>
        <begin position="513"/>
        <end position="533"/>
    </location>
</feature>
<reference evidence="5 6" key="2">
    <citation type="journal article" date="2010" name="Nucleic Acids Res.">
        <title>BeetleBase in 2010: revisions to provide comprehensive genomic information for Tribolium castaneum.</title>
        <authorList>
            <person name="Kim H.S."/>
            <person name="Murphy T."/>
            <person name="Xia J."/>
            <person name="Caragea D."/>
            <person name="Park Y."/>
            <person name="Beeman R.W."/>
            <person name="Lorenzen M.D."/>
            <person name="Butcher S."/>
            <person name="Manak J.R."/>
            <person name="Brown S.J."/>
        </authorList>
    </citation>
    <scope>NUCLEOTIDE SEQUENCE [LARGE SCALE GENOMIC DNA]</scope>
    <source>
        <strain evidence="5 6">Georgia GA2</strain>
    </source>
</reference>
<feature type="transmembrane region" description="Helical" evidence="4">
    <location>
        <begin position="287"/>
        <end position="315"/>
    </location>
</feature>
<evidence type="ECO:0000256" key="1">
    <source>
        <dbReference type="ARBA" id="ARBA00022460"/>
    </source>
</evidence>
<protein>
    <submittedName>
        <fullName evidence="5">Uncharacterized protein</fullName>
    </submittedName>
</protein>
<dbReference type="STRING" id="7070.A0A139WJ01"/>
<dbReference type="AlphaFoldDB" id="A0A139WJ01"/>
<keyword evidence="4" id="KW-1133">Transmembrane helix</keyword>
<dbReference type="InParanoid" id="A0A139WJ01"/>
<dbReference type="PROSITE" id="PS00233">
    <property type="entry name" value="CHIT_BIND_RR_1"/>
    <property type="match status" value="1"/>
</dbReference>
<evidence type="ECO:0000256" key="4">
    <source>
        <dbReference type="SAM" id="Phobius"/>
    </source>
</evidence>
<evidence type="ECO:0000313" key="5">
    <source>
        <dbReference type="EMBL" id="KYB27892.1"/>
    </source>
</evidence>
<dbReference type="GO" id="GO:0042302">
    <property type="term" value="F:structural constituent of cuticle"/>
    <property type="evidence" value="ECO:0007669"/>
    <property type="project" value="UniProtKB-UniRule"/>
</dbReference>
<feature type="region of interest" description="Disordered" evidence="3">
    <location>
        <begin position="973"/>
        <end position="994"/>
    </location>
</feature>
<feature type="transmembrane region" description="Helical" evidence="4">
    <location>
        <begin position="260"/>
        <end position="281"/>
    </location>
</feature>
<dbReference type="Proteomes" id="UP000007266">
    <property type="component" value="Linkage group 4"/>
</dbReference>
<evidence type="ECO:0000256" key="3">
    <source>
        <dbReference type="SAM" id="MobiDB-lite"/>
    </source>
</evidence>
<feature type="transmembrane region" description="Helical" evidence="4">
    <location>
        <begin position="65"/>
        <end position="85"/>
    </location>
</feature>
<proteinExistence type="predicted"/>
<accession>A0A139WJ01</accession>
<feature type="transmembrane region" description="Helical" evidence="4">
    <location>
        <begin position="33"/>
        <end position="53"/>
    </location>
</feature>
<dbReference type="PANTHER" id="PTHR12236">
    <property type="entry name" value="STRUCTURAL CONTITUENT OF CUTICLE"/>
    <property type="match status" value="1"/>
</dbReference>
<dbReference type="PROSITE" id="PS51155">
    <property type="entry name" value="CHIT_BIND_RR_2"/>
    <property type="match status" value="1"/>
</dbReference>
<feature type="transmembrane region" description="Helical" evidence="4">
    <location>
        <begin position="183"/>
        <end position="208"/>
    </location>
</feature>
<dbReference type="InterPro" id="IPR000618">
    <property type="entry name" value="Insect_cuticle"/>
</dbReference>
<gene>
    <name evidence="5" type="primary">AUGUSTUS-3.0.2_32780</name>
    <name evidence="5" type="ORF">TcasGA2_TC032780</name>
</gene>
<evidence type="ECO:0000313" key="6">
    <source>
        <dbReference type="Proteomes" id="UP000007266"/>
    </source>
</evidence>
<dbReference type="InterPro" id="IPR051217">
    <property type="entry name" value="Insect_Cuticle_Struc_Prot"/>
</dbReference>
<dbReference type="Pfam" id="PF00379">
    <property type="entry name" value="Chitin_bind_4"/>
    <property type="match status" value="1"/>
</dbReference>
<name>A0A139WJ01_TRICA</name>
<feature type="transmembrane region" description="Helical" evidence="4">
    <location>
        <begin position="373"/>
        <end position="393"/>
    </location>
</feature>
<keyword evidence="4" id="KW-0812">Transmembrane</keyword>
<organism evidence="5 6">
    <name type="scientific">Tribolium castaneum</name>
    <name type="common">Red flour beetle</name>
    <dbReference type="NCBI Taxonomy" id="7070"/>
    <lineage>
        <taxon>Eukaryota</taxon>
        <taxon>Metazoa</taxon>
        <taxon>Ecdysozoa</taxon>
        <taxon>Arthropoda</taxon>
        <taxon>Hexapoda</taxon>
        <taxon>Insecta</taxon>
        <taxon>Pterygota</taxon>
        <taxon>Neoptera</taxon>
        <taxon>Endopterygota</taxon>
        <taxon>Coleoptera</taxon>
        <taxon>Polyphaga</taxon>
        <taxon>Cucujiformia</taxon>
        <taxon>Tenebrionidae</taxon>
        <taxon>Tenebrionidae incertae sedis</taxon>
        <taxon>Tribolium</taxon>
    </lineage>
</organism>
<dbReference type="EMBL" id="KQ971338">
    <property type="protein sequence ID" value="KYB27892.1"/>
    <property type="molecule type" value="Genomic_DNA"/>
</dbReference>